<feature type="compositionally biased region" description="Low complexity" evidence="1">
    <location>
        <begin position="300"/>
        <end position="310"/>
    </location>
</feature>
<comment type="caution">
    <text evidence="2">The sequence shown here is derived from an EMBL/GenBank/DDBJ whole genome shotgun (WGS) entry which is preliminary data.</text>
</comment>
<dbReference type="VEuPathDB" id="FungiDB:SI65_09693"/>
<sequence>MSSRTSTPPIRTHFSPSPEKPTTTTTLPNFTSPTFDPAEYLNEALPPLTLASTQPNASRAPGSVPLAELSTQVQSVVSTVNAQNVKYSGQLTTLVDEILRGGGRLAYEVEVLRGEVLGLVDGLVGEGDVVRFVPDRERQEKEKEKEEGEPADNQTEHDPEKQDKKEEKQDPDFVNKLRTLNAVRSRLDEVVHTFGSAMEWPLPPSELSLTSSFISVSAPDLGPESQSLEAKGQEMMKKFRTEVNELLDSEGVEAAERRVKEIGRLAGVWRGTAEEKARERFVEGLLKIVEDRRRALEAVGGQAAQGQQGQPEKRSDGRTGHRRQESEGPGGGIFRNLQRLREEIYLE</sequence>
<protein>
    <submittedName>
        <fullName evidence="2">Uncharacterized protein</fullName>
    </submittedName>
</protein>
<accession>A0A1E3B284</accession>
<dbReference type="OrthoDB" id="5413829at2759"/>
<organism evidence="2 3">
    <name type="scientific">Aspergillus cristatus</name>
    <name type="common">Chinese Fuzhuan brick tea-fermentation fungus</name>
    <name type="synonym">Eurotium cristatum</name>
    <dbReference type="NCBI Taxonomy" id="573508"/>
    <lineage>
        <taxon>Eukaryota</taxon>
        <taxon>Fungi</taxon>
        <taxon>Dikarya</taxon>
        <taxon>Ascomycota</taxon>
        <taxon>Pezizomycotina</taxon>
        <taxon>Eurotiomycetes</taxon>
        <taxon>Eurotiomycetidae</taxon>
        <taxon>Eurotiales</taxon>
        <taxon>Aspergillaceae</taxon>
        <taxon>Aspergillus</taxon>
        <taxon>Aspergillus subgen. Aspergillus</taxon>
    </lineage>
</organism>
<dbReference type="EMBL" id="JXNT01000020">
    <property type="protein sequence ID" value="ODM14941.1"/>
    <property type="molecule type" value="Genomic_DNA"/>
</dbReference>
<feature type="region of interest" description="Disordered" evidence="1">
    <location>
        <begin position="134"/>
        <end position="173"/>
    </location>
</feature>
<dbReference type="AlphaFoldDB" id="A0A1E3B284"/>
<proteinExistence type="predicted"/>
<feature type="compositionally biased region" description="Basic and acidic residues" evidence="1">
    <location>
        <begin position="311"/>
        <end position="326"/>
    </location>
</feature>
<keyword evidence="3" id="KW-1185">Reference proteome</keyword>
<evidence type="ECO:0000313" key="3">
    <source>
        <dbReference type="Proteomes" id="UP000094569"/>
    </source>
</evidence>
<feature type="region of interest" description="Disordered" evidence="1">
    <location>
        <begin position="1"/>
        <end position="36"/>
    </location>
</feature>
<evidence type="ECO:0000313" key="2">
    <source>
        <dbReference type="EMBL" id="ODM14941.1"/>
    </source>
</evidence>
<name>A0A1E3B284_ASPCR</name>
<dbReference type="STRING" id="573508.A0A1E3B284"/>
<gene>
    <name evidence="2" type="ORF">SI65_09693</name>
</gene>
<dbReference type="Gene3D" id="6.10.250.2790">
    <property type="match status" value="1"/>
</dbReference>
<feature type="region of interest" description="Disordered" evidence="1">
    <location>
        <begin position="297"/>
        <end position="335"/>
    </location>
</feature>
<feature type="compositionally biased region" description="Low complexity" evidence="1">
    <location>
        <begin position="14"/>
        <end position="35"/>
    </location>
</feature>
<evidence type="ECO:0000256" key="1">
    <source>
        <dbReference type="SAM" id="MobiDB-lite"/>
    </source>
</evidence>
<dbReference type="Proteomes" id="UP000094569">
    <property type="component" value="Unassembled WGS sequence"/>
</dbReference>
<reference evidence="2 3" key="1">
    <citation type="journal article" date="2016" name="BMC Genomics">
        <title>Comparative genomic and transcriptomic analyses of the Fuzhuan brick tea-fermentation fungus Aspergillus cristatus.</title>
        <authorList>
            <person name="Ge Y."/>
            <person name="Wang Y."/>
            <person name="Liu Y."/>
            <person name="Tan Y."/>
            <person name="Ren X."/>
            <person name="Zhang X."/>
            <person name="Hyde K.D."/>
            <person name="Liu Y."/>
            <person name="Liu Z."/>
        </authorList>
    </citation>
    <scope>NUCLEOTIDE SEQUENCE [LARGE SCALE GENOMIC DNA]</scope>
    <source>
        <strain evidence="2 3">GZAAS20.1005</strain>
    </source>
</reference>